<name>A0A4R2R696_9PSEU</name>
<evidence type="ECO:0000313" key="6">
    <source>
        <dbReference type="Proteomes" id="UP000294911"/>
    </source>
</evidence>
<proteinExistence type="inferred from homology"/>
<dbReference type="EMBL" id="SLXQ01000001">
    <property type="protein sequence ID" value="TCP57379.1"/>
    <property type="molecule type" value="Genomic_DNA"/>
</dbReference>
<comment type="similarity">
    <text evidence="2">Belongs to the EspG family.</text>
</comment>
<dbReference type="OrthoDB" id="3685017at2"/>
<comment type="caution">
    <text evidence="5">The sequence shown here is derived from an EMBL/GenBank/DDBJ whole genome shotgun (WGS) entry which is preliminary data.</text>
</comment>
<dbReference type="AlphaFoldDB" id="A0A4R2R696"/>
<keyword evidence="3" id="KW-0963">Cytoplasm</keyword>
<organism evidence="5 6">
    <name type="scientific">Tamaricihabitans halophyticus</name>
    <dbReference type="NCBI Taxonomy" id="1262583"/>
    <lineage>
        <taxon>Bacteria</taxon>
        <taxon>Bacillati</taxon>
        <taxon>Actinomycetota</taxon>
        <taxon>Actinomycetes</taxon>
        <taxon>Pseudonocardiales</taxon>
        <taxon>Pseudonocardiaceae</taxon>
        <taxon>Tamaricihabitans</taxon>
    </lineage>
</organism>
<dbReference type="InterPro" id="IPR025734">
    <property type="entry name" value="EspG"/>
</dbReference>
<keyword evidence="6" id="KW-1185">Reference proteome</keyword>
<sequence length="260" mass="28636">MAHGELTLDLLTFLMVYRRETRQRPHLVFAGGDRYFPLENRAGAMQALDDELHQLGLLDGTRLQPDFQDTLGLLANARVEFFGWVQHEQSNFAVLAASVGKEALLATRTGEQVWLKPGKVENPGELAGQLVTLLPKVNPADIRPFAVNEADLASVGATANQGSLLDRPRSAQAIELRQLEDLFKLRRSGGGALYAAIRDQQGNRHQVEDKLDYIDTVNGRVLSFFTGDGQARARKTRTLNIAPGSPKWLSDKLATLPSGR</sequence>
<protein>
    <submittedName>
        <fullName evidence="5">ESAT-6 protein secretion system EspG family protein</fullName>
    </submittedName>
</protein>
<dbReference type="Proteomes" id="UP000294911">
    <property type="component" value="Unassembled WGS sequence"/>
</dbReference>
<reference evidence="5 6" key="1">
    <citation type="submission" date="2019-03" db="EMBL/GenBank/DDBJ databases">
        <title>Genomic Encyclopedia of Type Strains, Phase IV (KMG-IV): sequencing the most valuable type-strain genomes for metagenomic binning, comparative biology and taxonomic classification.</title>
        <authorList>
            <person name="Goeker M."/>
        </authorList>
    </citation>
    <scope>NUCLEOTIDE SEQUENCE [LARGE SCALE GENOMIC DNA]</scope>
    <source>
        <strain evidence="5 6">DSM 45765</strain>
    </source>
</reference>
<comment type="subcellular location">
    <subcellularLocation>
        <location evidence="1">Cytoplasm</location>
    </subcellularLocation>
</comment>
<accession>A0A4R2R696</accession>
<gene>
    <name evidence="5" type="ORF">EV191_1011334</name>
</gene>
<evidence type="ECO:0000313" key="5">
    <source>
        <dbReference type="EMBL" id="TCP57379.1"/>
    </source>
</evidence>
<keyword evidence="4" id="KW-0143">Chaperone</keyword>
<evidence type="ECO:0000256" key="4">
    <source>
        <dbReference type="ARBA" id="ARBA00023186"/>
    </source>
</evidence>
<evidence type="ECO:0000256" key="2">
    <source>
        <dbReference type="ARBA" id="ARBA00006411"/>
    </source>
</evidence>
<dbReference type="Pfam" id="PF14011">
    <property type="entry name" value="ESX-1_EspG"/>
    <property type="match status" value="1"/>
</dbReference>
<dbReference type="RefSeq" id="WP_132875861.1">
    <property type="nucleotide sequence ID" value="NZ_SLXQ01000001.1"/>
</dbReference>
<evidence type="ECO:0000256" key="1">
    <source>
        <dbReference type="ARBA" id="ARBA00004496"/>
    </source>
</evidence>
<evidence type="ECO:0000256" key="3">
    <source>
        <dbReference type="ARBA" id="ARBA00022490"/>
    </source>
</evidence>